<sequence length="196" mass="23158">MSRWQPLTAEEARERRKESKRKYLASEYGKRREKERRIRYVTDEAVRERRRVAAKALYHRKMSTMTPAEREEFNARKRDYEARRRSILGPAEYDKKKGLVSRKAHLRARYKMSVDDFERRAKIGCMAKVLRAPGDCAGALCVDHDHLCCPGHKTCGRCVRFLLCAYHNARLGAYEKHRRWSEFYLGMVSVRKENAS</sequence>
<accession>A0A6J5MBA2</accession>
<dbReference type="EMBL" id="LR797133">
    <property type="protein sequence ID" value="CAB4189247.1"/>
    <property type="molecule type" value="Genomic_DNA"/>
</dbReference>
<protein>
    <submittedName>
        <fullName evidence="2">Uncharacterized protein</fullName>
    </submittedName>
</protein>
<organism evidence="2">
    <name type="scientific">uncultured Caudovirales phage</name>
    <dbReference type="NCBI Taxonomy" id="2100421"/>
    <lineage>
        <taxon>Viruses</taxon>
        <taxon>Duplodnaviria</taxon>
        <taxon>Heunggongvirae</taxon>
        <taxon>Uroviricota</taxon>
        <taxon>Caudoviricetes</taxon>
        <taxon>Peduoviridae</taxon>
        <taxon>Maltschvirus</taxon>
        <taxon>Maltschvirus maltsch</taxon>
    </lineage>
</organism>
<dbReference type="InterPro" id="IPR038563">
    <property type="entry name" value="Endonuclease_7_sf"/>
</dbReference>
<dbReference type="Gene3D" id="3.40.1800.10">
    <property type="entry name" value="His-Me finger endonucleases"/>
    <property type="match status" value="1"/>
</dbReference>
<evidence type="ECO:0000313" key="3">
    <source>
        <dbReference type="EMBL" id="CAB4189247.1"/>
    </source>
</evidence>
<dbReference type="EMBL" id="LR796425">
    <property type="protein sequence ID" value="CAB4144305.1"/>
    <property type="molecule type" value="Genomic_DNA"/>
</dbReference>
<gene>
    <name evidence="3" type="ORF">UFOVP1185_16</name>
    <name evidence="2" type="ORF">UFOVP461_24</name>
</gene>
<name>A0A6J5MBA2_9CAUD</name>
<proteinExistence type="predicted"/>
<evidence type="ECO:0000313" key="2">
    <source>
        <dbReference type="EMBL" id="CAB4144305.1"/>
    </source>
</evidence>
<feature type="region of interest" description="Disordered" evidence="1">
    <location>
        <begin position="1"/>
        <end position="22"/>
    </location>
</feature>
<evidence type="ECO:0000256" key="1">
    <source>
        <dbReference type="SAM" id="MobiDB-lite"/>
    </source>
</evidence>
<reference evidence="2" key="1">
    <citation type="submission" date="2020-04" db="EMBL/GenBank/DDBJ databases">
        <authorList>
            <person name="Chiriac C."/>
            <person name="Salcher M."/>
            <person name="Ghai R."/>
            <person name="Kavagutti S V."/>
        </authorList>
    </citation>
    <scope>NUCLEOTIDE SEQUENCE</scope>
</reference>